<evidence type="ECO:0000313" key="2">
    <source>
        <dbReference type="Proteomes" id="UP000784294"/>
    </source>
</evidence>
<organism evidence="1 2">
    <name type="scientific">Protopolystoma xenopodis</name>
    <dbReference type="NCBI Taxonomy" id="117903"/>
    <lineage>
        <taxon>Eukaryota</taxon>
        <taxon>Metazoa</taxon>
        <taxon>Spiralia</taxon>
        <taxon>Lophotrochozoa</taxon>
        <taxon>Platyhelminthes</taxon>
        <taxon>Monogenea</taxon>
        <taxon>Polyopisthocotylea</taxon>
        <taxon>Polystomatidea</taxon>
        <taxon>Polystomatidae</taxon>
        <taxon>Protopolystoma</taxon>
    </lineage>
</organism>
<gene>
    <name evidence="1" type="ORF">PXEA_LOCUS4421</name>
</gene>
<reference evidence="1" key="1">
    <citation type="submission" date="2018-11" db="EMBL/GenBank/DDBJ databases">
        <authorList>
            <consortium name="Pathogen Informatics"/>
        </authorList>
    </citation>
    <scope>NUCLEOTIDE SEQUENCE</scope>
</reference>
<sequence length="116" mass="12854">MLPPSQLSLPVSVAASCVGSFTTTAVDSFSGPMAVATTVSTSTPTSANINDSLNHLAIQLQRGQNSLMRILSENQHLLLLHVDHRNNQLLERFDRLENRIIALAEDLDRIRYFPRI</sequence>
<dbReference type="EMBL" id="CAAALY010010501">
    <property type="protein sequence ID" value="VEL10981.1"/>
    <property type="molecule type" value="Genomic_DNA"/>
</dbReference>
<dbReference type="AlphaFoldDB" id="A0A448WG91"/>
<name>A0A448WG91_9PLAT</name>
<proteinExistence type="predicted"/>
<keyword evidence="2" id="KW-1185">Reference proteome</keyword>
<comment type="caution">
    <text evidence="1">The sequence shown here is derived from an EMBL/GenBank/DDBJ whole genome shotgun (WGS) entry which is preliminary data.</text>
</comment>
<evidence type="ECO:0000313" key="1">
    <source>
        <dbReference type="EMBL" id="VEL10981.1"/>
    </source>
</evidence>
<protein>
    <submittedName>
        <fullName evidence="1">Uncharacterized protein</fullName>
    </submittedName>
</protein>
<accession>A0A448WG91</accession>
<dbReference type="Proteomes" id="UP000784294">
    <property type="component" value="Unassembled WGS sequence"/>
</dbReference>